<proteinExistence type="predicted"/>
<accession>A0A922NZB4</accession>
<dbReference type="OrthoDB" id="7206808at2"/>
<organism evidence="2 3">
    <name type="scientific">Pseudorhizobium pelagicum</name>
    <dbReference type="NCBI Taxonomy" id="1509405"/>
    <lineage>
        <taxon>Bacteria</taxon>
        <taxon>Pseudomonadati</taxon>
        <taxon>Pseudomonadota</taxon>
        <taxon>Alphaproteobacteria</taxon>
        <taxon>Hyphomicrobiales</taxon>
        <taxon>Rhizobiaceae</taxon>
        <taxon>Rhizobium/Agrobacterium group</taxon>
        <taxon>Pseudorhizobium</taxon>
    </lineage>
</organism>
<dbReference type="Gene3D" id="3.10.620.30">
    <property type="match status" value="1"/>
</dbReference>
<feature type="signal peptide" evidence="1">
    <location>
        <begin position="1"/>
        <end position="23"/>
    </location>
</feature>
<evidence type="ECO:0000313" key="3">
    <source>
        <dbReference type="Proteomes" id="UP000052167"/>
    </source>
</evidence>
<gene>
    <name evidence="2" type="ORF">GV68_12095</name>
</gene>
<protein>
    <submittedName>
        <fullName evidence="2">Transglutaminase</fullName>
    </submittedName>
</protein>
<dbReference type="Proteomes" id="UP000052167">
    <property type="component" value="Unassembled WGS sequence"/>
</dbReference>
<keyword evidence="1" id="KW-0732">Signal</keyword>
<dbReference type="AlphaFoldDB" id="A0A922NZB4"/>
<dbReference type="RefSeq" id="WP_037168185.1">
    <property type="nucleotide sequence ID" value="NZ_CAJXID010000007.1"/>
</dbReference>
<dbReference type="InterPro" id="IPR010319">
    <property type="entry name" value="Transglutaminase-like_Cys_pept"/>
</dbReference>
<dbReference type="PANTHER" id="PTHR39327:SF1">
    <property type="entry name" value="BLR5470 PROTEIN"/>
    <property type="match status" value="1"/>
</dbReference>
<evidence type="ECO:0000256" key="1">
    <source>
        <dbReference type="SAM" id="SignalP"/>
    </source>
</evidence>
<evidence type="ECO:0000313" key="2">
    <source>
        <dbReference type="EMBL" id="KEQ04989.1"/>
    </source>
</evidence>
<dbReference type="PANTHER" id="PTHR39327">
    <property type="match status" value="1"/>
</dbReference>
<dbReference type="Pfam" id="PF06035">
    <property type="entry name" value="Peptidase_C93"/>
    <property type="match status" value="1"/>
</dbReference>
<dbReference type="EMBL" id="JOKJ01000022">
    <property type="protein sequence ID" value="KEQ04989.1"/>
    <property type="molecule type" value="Genomic_DNA"/>
</dbReference>
<keyword evidence="3" id="KW-1185">Reference proteome</keyword>
<comment type="caution">
    <text evidence="2">The sequence shown here is derived from an EMBL/GenBank/DDBJ whole genome shotgun (WGS) entry which is preliminary data.</text>
</comment>
<reference evidence="2 3" key="1">
    <citation type="submission" date="2014-06" db="EMBL/GenBank/DDBJ databases">
        <title>Rhizobium pelagicum/R2-400B4.</title>
        <authorList>
            <person name="Kimes N.E."/>
            <person name="Lopez-Perez M."/>
        </authorList>
    </citation>
    <scope>NUCLEOTIDE SEQUENCE [LARGE SCALE GENOMIC DNA]</scope>
    <source>
        <strain evidence="2 3">R2-400B4</strain>
    </source>
</reference>
<name>A0A922NZB4_9HYPH</name>
<sequence>MKLSLVLKAVVAAAAVVCLPGVAASGSGAGVSMVVGKLTSQPIGHYEFCKLNRAECSQRLPSAPPRKLTPERWAEIERVNTSVNARITPKRDKLIYGREEVWTYPVTEGDCEDFALLKRRELAAKGFSLSNLLLTVVRKPDGEGHAILTVRTADGDFVLDNLDPKVRRWNETGYVYVKRQSSRDTGRWLSIESRGDMLVGSVR</sequence>
<feature type="chain" id="PRO_5037134376" evidence="1">
    <location>
        <begin position="24"/>
        <end position="203"/>
    </location>
</feature>